<gene>
    <name evidence="1" type="ORF">NRP21_16590</name>
</gene>
<proteinExistence type="predicted"/>
<organism evidence="1 2">
    <name type="scientific">Roseomonas populi</name>
    <dbReference type="NCBI Taxonomy" id="3121582"/>
    <lineage>
        <taxon>Bacteria</taxon>
        <taxon>Pseudomonadati</taxon>
        <taxon>Pseudomonadota</taxon>
        <taxon>Alphaproteobacteria</taxon>
        <taxon>Acetobacterales</taxon>
        <taxon>Roseomonadaceae</taxon>
        <taxon>Roseomonas</taxon>
    </lineage>
</organism>
<dbReference type="SUPFAM" id="SSF53474">
    <property type="entry name" value="alpha/beta-Hydrolases"/>
    <property type="match status" value="1"/>
</dbReference>
<accession>A0ABT1X9N0</accession>
<dbReference type="Proteomes" id="UP001524642">
    <property type="component" value="Unassembled WGS sequence"/>
</dbReference>
<evidence type="ECO:0000313" key="1">
    <source>
        <dbReference type="EMBL" id="MCR0983674.1"/>
    </source>
</evidence>
<dbReference type="Gene3D" id="3.40.50.1820">
    <property type="entry name" value="alpha/beta hydrolase"/>
    <property type="match status" value="1"/>
</dbReference>
<dbReference type="RefSeq" id="WP_257717336.1">
    <property type="nucleotide sequence ID" value="NZ_JANJOU010000014.1"/>
</dbReference>
<sequence length="288" mass="31729">MSGAPSGMPEATREIPATLVAGMAEFRLKPGEHRYRIEGEVLPIDVYARIVGPGQPLIVFGQGMVRRDEVTLPRFQRLDWVRHFPENVIILSDPTLGLDPGLGLGWLLGTAEHHVLPRIAEMIGRARDALGLENRQVLFYGSSAGGFGSLMLASRLEGASALVNNPQTDVLKFRRGGVGHLLRVAFGGIPPAEAAKRFGTRFSFVEALRQGAAMPRLYYLQNTLDEDHYEDQMLPLLAALRGRGHGREDCPARQVVVDLYADERRLHNPVGPQRVLSCMDVVRPWIAG</sequence>
<comment type="caution">
    <text evidence="1">The sequence shown here is derived from an EMBL/GenBank/DDBJ whole genome shotgun (WGS) entry which is preliminary data.</text>
</comment>
<dbReference type="InterPro" id="IPR029058">
    <property type="entry name" value="AB_hydrolase_fold"/>
</dbReference>
<name>A0ABT1X9N0_9PROT</name>
<dbReference type="EMBL" id="JANJOU010000014">
    <property type="protein sequence ID" value="MCR0983674.1"/>
    <property type="molecule type" value="Genomic_DNA"/>
</dbReference>
<keyword evidence="2" id="KW-1185">Reference proteome</keyword>
<reference evidence="1 2" key="1">
    <citation type="submission" date="2022-06" db="EMBL/GenBank/DDBJ databases">
        <title>Roseomonas CN29.</title>
        <authorList>
            <person name="Cheng Y."/>
            <person name="He X."/>
        </authorList>
    </citation>
    <scope>NUCLEOTIDE SEQUENCE [LARGE SCALE GENOMIC DNA]</scope>
    <source>
        <strain evidence="1 2">CN29</strain>
    </source>
</reference>
<evidence type="ECO:0000313" key="2">
    <source>
        <dbReference type="Proteomes" id="UP001524642"/>
    </source>
</evidence>
<evidence type="ECO:0008006" key="3">
    <source>
        <dbReference type="Google" id="ProtNLM"/>
    </source>
</evidence>
<protein>
    <recommendedName>
        <fullName evidence="3">Alpha/beta hydrolase</fullName>
    </recommendedName>
</protein>